<accession>A0A8J5GDG9</accession>
<comment type="caution">
    <text evidence="1">The sequence shown here is derived from an EMBL/GenBank/DDBJ whole genome shotgun (WGS) entry which is preliminary data.</text>
</comment>
<sequence length="238" mass="26473">MKDRESGMKEDRIKQEATTMADVLLLVLLSLLCCGLERAAAQVPIPPRIDGFVYGADPPVWGKSVVVEAFFDPVCPDSRDSWPPLKKALRHYSHRLSLVVHTFALPYHSNAFIASRALHIANRLNSSSTYPLLELFFKFQEKYYNRPTYNLTRASIVDDISRLATKVVGKDSLSSILSGFNATETDSATRISFKYGCSRAVTGTPFFFVNGIPLAVSGPVPDYKAWRNIIDPLVAKQS</sequence>
<dbReference type="PANTHER" id="PTHR33875">
    <property type="entry name" value="OS09G0542200 PROTEIN"/>
    <property type="match status" value="1"/>
</dbReference>
<proteinExistence type="predicted"/>
<reference evidence="1 2" key="1">
    <citation type="submission" date="2020-08" db="EMBL/GenBank/DDBJ databases">
        <title>Plant Genome Project.</title>
        <authorList>
            <person name="Zhang R.-G."/>
        </authorList>
    </citation>
    <scope>NUCLEOTIDE SEQUENCE [LARGE SCALE GENOMIC DNA]</scope>
    <source>
        <tissue evidence="1">Rhizome</tissue>
    </source>
</reference>
<evidence type="ECO:0000313" key="2">
    <source>
        <dbReference type="Proteomes" id="UP000734854"/>
    </source>
</evidence>
<dbReference type="CDD" id="cd02972">
    <property type="entry name" value="DsbA_family"/>
    <property type="match status" value="1"/>
</dbReference>
<protein>
    <recommendedName>
        <fullName evidence="3">Thioredoxin-like fold domain-containing protein</fullName>
    </recommendedName>
</protein>
<organism evidence="1 2">
    <name type="scientific">Zingiber officinale</name>
    <name type="common">Ginger</name>
    <name type="synonym">Amomum zingiber</name>
    <dbReference type="NCBI Taxonomy" id="94328"/>
    <lineage>
        <taxon>Eukaryota</taxon>
        <taxon>Viridiplantae</taxon>
        <taxon>Streptophyta</taxon>
        <taxon>Embryophyta</taxon>
        <taxon>Tracheophyta</taxon>
        <taxon>Spermatophyta</taxon>
        <taxon>Magnoliopsida</taxon>
        <taxon>Liliopsida</taxon>
        <taxon>Zingiberales</taxon>
        <taxon>Zingiberaceae</taxon>
        <taxon>Zingiber</taxon>
    </lineage>
</organism>
<dbReference type="Proteomes" id="UP000734854">
    <property type="component" value="Unassembled WGS sequence"/>
</dbReference>
<evidence type="ECO:0000313" key="1">
    <source>
        <dbReference type="EMBL" id="KAG6503866.1"/>
    </source>
</evidence>
<keyword evidence="2" id="KW-1185">Reference proteome</keyword>
<dbReference type="PANTHER" id="PTHR33875:SF3">
    <property type="entry name" value="OS04G0227500 PROTEIN"/>
    <property type="match status" value="1"/>
</dbReference>
<name>A0A8J5GDG9_ZINOF</name>
<dbReference type="EMBL" id="JACMSC010000010">
    <property type="protein sequence ID" value="KAG6503866.1"/>
    <property type="molecule type" value="Genomic_DNA"/>
</dbReference>
<dbReference type="OrthoDB" id="37297at2759"/>
<evidence type="ECO:0008006" key="3">
    <source>
        <dbReference type="Google" id="ProtNLM"/>
    </source>
</evidence>
<gene>
    <name evidence="1" type="ORF">ZIOFF_036190</name>
</gene>
<dbReference type="AlphaFoldDB" id="A0A8J5GDG9"/>